<dbReference type="Gene3D" id="3.40.30.10">
    <property type="entry name" value="Glutaredoxin"/>
    <property type="match status" value="1"/>
</dbReference>
<organism evidence="3 4">
    <name type="scientific">Psychroflexus halocasei</name>
    <dbReference type="NCBI Taxonomy" id="908615"/>
    <lineage>
        <taxon>Bacteria</taxon>
        <taxon>Pseudomonadati</taxon>
        <taxon>Bacteroidota</taxon>
        <taxon>Flavobacteriia</taxon>
        <taxon>Flavobacteriales</taxon>
        <taxon>Flavobacteriaceae</taxon>
        <taxon>Psychroflexus</taxon>
    </lineage>
</organism>
<dbReference type="EMBL" id="FNQF01000009">
    <property type="protein sequence ID" value="SEA64450.1"/>
    <property type="molecule type" value="Genomic_DNA"/>
</dbReference>
<evidence type="ECO:0000256" key="1">
    <source>
        <dbReference type="ARBA" id="ARBA00007198"/>
    </source>
</evidence>
<dbReference type="Pfam" id="PF03960">
    <property type="entry name" value="ArsC"/>
    <property type="match status" value="1"/>
</dbReference>
<sequence>MNDLDLPEDMLIQDLKKEPISLDDLSHLRNFTASYEDLLNKRARIYKELDLKNKSVSEEELKELIAEHYTLLKRPVFIDGENVFIGNAKKTKDGIPPTNYIFASSSIFL</sequence>
<gene>
    <name evidence="3" type="ORF">SAMN05421540_1091</name>
</gene>
<name>A0A1H4CVN5_9FLAO</name>
<dbReference type="SUPFAM" id="SSF52833">
    <property type="entry name" value="Thioredoxin-like"/>
    <property type="match status" value="1"/>
</dbReference>
<accession>A0A1H4CVN5</accession>
<keyword evidence="4" id="KW-1185">Reference proteome</keyword>
<comment type="similarity">
    <text evidence="1 2">Belongs to the ArsC family.</text>
</comment>
<dbReference type="AlphaFoldDB" id="A0A1H4CVN5"/>
<dbReference type="STRING" id="908615.SAMN05421540_1091"/>
<evidence type="ECO:0000313" key="3">
    <source>
        <dbReference type="EMBL" id="SEA64450.1"/>
    </source>
</evidence>
<evidence type="ECO:0000256" key="2">
    <source>
        <dbReference type="PROSITE-ProRule" id="PRU01282"/>
    </source>
</evidence>
<dbReference type="PANTHER" id="PTHR30041:SF8">
    <property type="entry name" value="PROTEIN YFFB"/>
    <property type="match status" value="1"/>
</dbReference>
<dbReference type="InterPro" id="IPR006660">
    <property type="entry name" value="Arsenate_reductase-like"/>
</dbReference>
<protein>
    <submittedName>
        <fullName evidence="3">ArsC family protein</fullName>
    </submittedName>
</protein>
<dbReference type="PROSITE" id="PS51353">
    <property type="entry name" value="ARSC"/>
    <property type="match status" value="1"/>
</dbReference>
<proteinExistence type="inferred from homology"/>
<dbReference type="Proteomes" id="UP000198820">
    <property type="component" value="Unassembled WGS sequence"/>
</dbReference>
<reference evidence="3 4" key="1">
    <citation type="submission" date="2016-10" db="EMBL/GenBank/DDBJ databases">
        <authorList>
            <person name="de Groot N.N."/>
        </authorList>
    </citation>
    <scope>NUCLEOTIDE SEQUENCE [LARGE SCALE GENOMIC DNA]</scope>
    <source>
        <strain evidence="3 4">DSM 23581</strain>
    </source>
</reference>
<dbReference type="PANTHER" id="PTHR30041">
    <property type="entry name" value="ARSENATE REDUCTASE"/>
    <property type="match status" value="1"/>
</dbReference>
<evidence type="ECO:0000313" key="4">
    <source>
        <dbReference type="Proteomes" id="UP000198820"/>
    </source>
</evidence>
<dbReference type="InterPro" id="IPR036249">
    <property type="entry name" value="Thioredoxin-like_sf"/>
</dbReference>